<organism evidence="2 3">
    <name type="scientific">Listeria floridensis FSL S10-1187</name>
    <dbReference type="NCBI Taxonomy" id="1265817"/>
    <lineage>
        <taxon>Bacteria</taxon>
        <taxon>Bacillati</taxon>
        <taxon>Bacillota</taxon>
        <taxon>Bacilli</taxon>
        <taxon>Bacillales</taxon>
        <taxon>Listeriaceae</taxon>
        <taxon>Listeria</taxon>
    </lineage>
</organism>
<comment type="caution">
    <text evidence="2">The sequence shown here is derived from an EMBL/GenBank/DDBJ whole genome shotgun (WGS) entry which is preliminary data.</text>
</comment>
<accession>A0ABP3B1N5</accession>
<dbReference type="SUPFAM" id="SSF46785">
    <property type="entry name" value="Winged helix' DNA-binding domain"/>
    <property type="match status" value="1"/>
</dbReference>
<name>A0ABP3B1N5_9LIST</name>
<proteinExistence type="predicted"/>
<gene>
    <name evidence="2" type="ORF">MFLO_00875</name>
</gene>
<sequence length="110" mass="12898">MDETPVSNLFRSIMNKARWDSERKLKELEVTPQQARAIAYIIDHEERGLIQKDLADAFQRRGASITSLLQGLESRGYIERRIPANNERQKKEFMHCKKAGRLSIRLIRFL</sequence>
<dbReference type="InterPro" id="IPR036388">
    <property type="entry name" value="WH-like_DNA-bd_sf"/>
</dbReference>
<evidence type="ECO:0000259" key="1">
    <source>
        <dbReference type="PROSITE" id="PS50995"/>
    </source>
</evidence>
<dbReference type="Gene3D" id="1.10.10.10">
    <property type="entry name" value="Winged helix-like DNA-binding domain superfamily/Winged helix DNA-binding domain"/>
    <property type="match status" value="1"/>
</dbReference>
<dbReference type="RefSeq" id="WP_241433484.1">
    <property type="nucleotide sequence ID" value="NZ_AODF01000001.1"/>
</dbReference>
<dbReference type="PROSITE" id="PS50995">
    <property type="entry name" value="HTH_MARR_2"/>
    <property type="match status" value="1"/>
</dbReference>
<protein>
    <submittedName>
        <fullName evidence="2">Transcriptional regulator, MarR family protein</fullName>
    </submittedName>
</protein>
<feature type="domain" description="HTH marR-type" evidence="1">
    <location>
        <begin position="1"/>
        <end position="110"/>
    </location>
</feature>
<keyword evidence="3" id="KW-1185">Reference proteome</keyword>
<dbReference type="Proteomes" id="UP000019249">
    <property type="component" value="Unassembled WGS sequence"/>
</dbReference>
<evidence type="ECO:0000313" key="2">
    <source>
        <dbReference type="EMBL" id="EUJ33749.1"/>
    </source>
</evidence>
<dbReference type="Pfam" id="PF12802">
    <property type="entry name" value="MarR_2"/>
    <property type="match status" value="1"/>
</dbReference>
<reference evidence="2 3" key="1">
    <citation type="journal article" date="2014" name="Int. J. Syst. Evol. Microbiol.">
        <title>Listeria floridensis sp. nov., Listeria aquatica sp. nov., Listeria cornellensis sp. nov., Listeria riparia sp. nov. and Listeria grandensis sp. nov., from agricultural and natural environments.</title>
        <authorList>
            <person name="den Bakker H.C."/>
            <person name="Warchocki S."/>
            <person name="Wright E.M."/>
            <person name="Allred A.F."/>
            <person name="Ahlstrom C."/>
            <person name="Manuel C.S."/>
            <person name="Stasiewicz M.J."/>
            <person name="Burrell A."/>
            <person name="Roof S."/>
            <person name="Strawn L."/>
            <person name="Fortes E.D."/>
            <person name="Nightingale K.K."/>
            <person name="Kephart D."/>
            <person name="Wiedmann M."/>
        </authorList>
    </citation>
    <scope>NUCLEOTIDE SEQUENCE [LARGE SCALE GENOMIC DNA]</scope>
    <source>
        <strain evidence="2 3">FSL S10-1187</strain>
    </source>
</reference>
<dbReference type="InterPro" id="IPR000835">
    <property type="entry name" value="HTH_MarR-typ"/>
</dbReference>
<dbReference type="InterPro" id="IPR036390">
    <property type="entry name" value="WH_DNA-bd_sf"/>
</dbReference>
<dbReference type="EMBL" id="AODF01000001">
    <property type="protein sequence ID" value="EUJ33749.1"/>
    <property type="molecule type" value="Genomic_DNA"/>
</dbReference>
<evidence type="ECO:0000313" key="3">
    <source>
        <dbReference type="Proteomes" id="UP000019249"/>
    </source>
</evidence>